<evidence type="ECO:0000256" key="4">
    <source>
        <dbReference type="ARBA" id="ARBA00023002"/>
    </source>
</evidence>
<dbReference type="GO" id="GO:0016491">
    <property type="term" value="F:oxidoreductase activity"/>
    <property type="evidence" value="ECO:0007669"/>
    <property type="project" value="UniProtKB-KW"/>
</dbReference>
<sequence length="500" mass="54363">MRTDHTMDDPTDRIVVIGAGFAGLSAALHLAGAGREVVVCEQAAEPGGKAAVLEEGGYRLGYGPSVLTMPELIDETFGAVGETTRDRIELLPVEPTYRAHYADGSHIDVFRDVDRAAEEIERVCGAAEATAYLRYRAHLERVYRCAFPAFVDRNLDGIGSLPPLALSRLTALGGFGSLQASVDRYFRDERLRQIFSFQAMYVGVAPRAARAMYSMVTYMDTIGGAWLPRGGMHALPQALAAAAEANGVRFRYEDKVIRLETSAKGRFRAAITASGDRIPGDAVVITADPALALPELLGRKPRAIRRLEYAPSCLLMLCGAGGSPEVHHNVHFGRHWAQTFDELIEQGEPMSDPSFLVSTPTVSDPGLAPAGRHCYFVLFPVPNLQTGIIDWQNKADRPLEYMRKVLRRNGYHDLLEDVDVVRTVTPLDWLDMGCPAGTPFSAAHLFRQSGPFRSRNLLGGNMVLAGAGTHPGVGVPMALISGRLAAERITGIHTHRPVRA</sequence>
<reference evidence="7 8" key="1">
    <citation type="submission" date="2021-03" db="EMBL/GenBank/DDBJ databases">
        <title>Sequencing the genomes of 1000 actinobacteria strains.</title>
        <authorList>
            <person name="Klenk H.-P."/>
        </authorList>
    </citation>
    <scope>NUCLEOTIDE SEQUENCE [LARGE SCALE GENOMIC DNA]</scope>
    <source>
        <strain evidence="7 8">DSM 45516</strain>
    </source>
</reference>
<dbReference type="InterPro" id="IPR014105">
    <property type="entry name" value="Carotenoid/retinoid_OxRdtase"/>
</dbReference>
<feature type="domain" description="Amine oxidase" evidence="6">
    <location>
        <begin position="21"/>
        <end position="489"/>
    </location>
</feature>
<dbReference type="Pfam" id="PF01593">
    <property type="entry name" value="Amino_oxidase"/>
    <property type="match status" value="1"/>
</dbReference>
<comment type="caution">
    <text evidence="7">The sequence shown here is derived from an EMBL/GenBank/DDBJ whole genome shotgun (WGS) entry which is preliminary data.</text>
</comment>
<dbReference type="EC" id="1.3.99.26" evidence="7"/>
<keyword evidence="8" id="KW-1185">Reference proteome</keyword>
<keyword evidence="3 5" id="KW-0125">Carotenoid biosynthesis</keyword>
<dbReference type="InterPro" id="IPR008150">
    <property type="entry name" value="Phytoene_DH_bac_CS"/>
</dbReference>
<dbReference type="Proteomes" id="UP001519325">
    <property type="component" value="Unassembled WGS sequence"/>
</dbReference>
<dbReference type="EC" id="1.3.99.29" evidence="7"/>
<dbReference type="PROSITE" id="PS00982">
    <property type="entry name" value="PHYTOENE_DH"/>
    <property type="match status" value="1"/>
</dbReference>
<organism evidence="7 8">
    <name type="scientific">Nocardia goodfellowii</name>
    <dbReference type="NCBI Taxonomy" id="882446"/>
    <lineage>
        <taxon>Bacteria</taxon>
        <taxon>Bacillati</taxon>
        <taxon>Actinomycetota</taxon>
        <taxon>Actinomycetes</taxon>
        <taxon>Mycobacteriales</taxon>
        <taxon>Nocardiaceae</taxon>
        <taxon>Nocardia</taxon>
    </lineage>
</organism>
<protein>
    <submittedName>
        <fullName evidence="7">Phytoene desaturase</fullName>
        <ecNumber evidence="7">1.3.99.26</ecNumber>
        <ecNumber evidence="7">1.3.99.28</ecNumber>
        <ecNumber evidence="7">1.3.99.29</ecNumber>
        <ecNumber evidence="7">1.3.99.31</ecNumber>
    </submittedName>
</protein>
<accession>A0ABS4QKC2</accession>
<dbReference type="Gene3D" id="3.50.50.60">
    <property type="entry name" value="FAD/NAD(P)-binding domain"/>
    <property type="match status" value="2"/>
</dbReference>
<dbReference type="EC" id="1.3.99.28" evidence="7"/>
<evidence type="ECO:0000313" key="8">
    <source>
        <dbReference type="Proteomes" id="UP001519325"/>
    </source>
</evidence>
<name>A0ABS4QKC2_9NOCA</name>
<dbReference type="InterPro" id="IPR036188">
    <property type="entry name" value="FAD/NAD-bd_sf"/>
</dbReference>
<dbReference type="NCBIfam" id="TIGR02734">
    <property type="entry name" value="crtI_fam"/>
    <property type="match status" value="1"/>
</dbReference>
<gene>
    <name evidence="7" type="ORF">BJ987_004471</name>
</gene>
<dbReference type="RefSeq" id="WP_209893370.1">
    <property type="nucleotide sequence ID" value="NZ_JAGGMR010000001.1"/>
</dbReference>
<keyword evidence="4 5" id="KW-0560">Oxidoreductase</keyword>
<evidence type="ECO:0000259" key="6">
    <source>
        <dbReference type="Pfam" id="PF01593"/>
    </source>
</evidence>
<evidence type="ECO:0000256" key="1">
    <source>
        <dbReference type="ARBA" id="ARBA00004829"/>
    </source>
</evidence>
<dbReference type="InterPro" id="IPR002937">
    <property type="entry name" value="Amino_oxidase"/>
</dbReference>
<dbReference type="PANTHER" id="PTHR43734:SF1">
    <property type="entry name" value="PHYTOENE DESATURASE"/>
    <property type="match status" value="1"/>
</dbReference>
<proteinExistence type="inferred from homology"/>
<dbReference type="EMBL" id="JAGGMR010000001">
    <property type="protein sequence ID" value="MBP2191570.1"/>
    <property type="molecule type" value="Genomic_DNA"/>
</dbReference>
<evidence type="ECO:0000313" key="7">
    <source>
        <dbReference type="EMBL" id="MBP2191570.1"/>
    </source>
</evidence>
<evidence type="ECO:0000256" key="5">
    <source>
        <dbReference type="RuleBase" id="RU362075"/>
    </source>
</evidence>
<dbReference type="EC" id="1.3.99.31" evidence="7"/>
<comment type="similarity">
    <text evidence="2 5">Belongs to the carotenoid/retinoid oxidoreductase family.</text>
</comment>
<dbReference type="PANTHER" id="PTHR43734">
    <property type="entry name" value="PHYTOENE DESATURASE"/>
    <property type="match status" value="1"/>
</dbReference>
<evidence type="ECO:0000256" key="2">
    <source>
        <dbReference type="ARBA" id="ARBA00006046"/>
    </source>
</evidence>
<comment type="pathway">
    <text evidence="1 5">Carotenoid biosynthesis.</text>
</comment>
<evidence type="ECO:0000256" key="3">
    <source>
        <dbReference type="ARBA" id="ARBA00022746"/>
    </source>
</evidence>
<dbReference type="SUPFAM" id="SSF51905">
    <property type="entry name" value="FAD/NAD(P)-binding domain"/>
    <property type="match status" value="1"/>
</dbReference>